<organism evidence="2 3">
    <name type="scientific">Desulfovibrio litoralis DSM 11393</name>
    <dbReference type="NCBI Taxonomy" id="1121455"/>
    <lineage>
        <taxon>Bacteria</taxon>
        <taxon>Pseudomonadati</taxon>
        <taxon>Thermodesulfobacteriota</taxon>
        <taxon>Desulfovibrionia</taxon>
        <taxon>Desulfovibrionales</taxon>
        <taxon>Desulfovibrionaceae</taxon>
        <taxon>Desulfovibrio</taxon>
    </lineage>
</organism>
<reference evidence="2 3" key="1">
    <citation type="submission" date="2016-12" db="EMBL/GenBank/DDBJ databases">
        <authorList>
            <person name="Song W.-J."/>
            <person name="Kurnit D.M."/>
        </authorList>
    </citation>
    <scope>NUCLEOTIDE SEQUENCE [LARGE SCALE GENOMIC DNA]</scope>
    <source>
        <strain evidence="2 3">DSM 11393</strain>
    </source>
</reference>
<protein>
    <recommendedName>
        <fullName evidence="1">Phosphatidylglycerol lysyltransferase C-terminal domain-containing protein</fullName>
    </recommendedName>
</protein>
<proteinExistence type="predicted"/>
<dbReference type="InterPro" id="IPR024320">
    <property type="entry name" value="LPG_synthase_C"/>
</dbReference>
<evidence type="ECO:0000259" key="1">
    <source>
        <dbReference type="Pfam" id="PF09924"/>
    </source>
</evidence>
<accession>A0A1M7RWT1</accession>
<dbReference type="Pfam" id="PF09924">
    <property type="entry name" value="LPG_synthase_C"/>
    <property type="match status" value="1"/>
</dbReference>
<name>A0A1M7RWT1_9BACT</name>
<dbReference type="InterPro" id="IPR016181">
    <property type="entry name" value="Acyl_CoA_acyltransferase"/>
</dbReference>
<dbReference type="PANTHER" id="PTHR41373">
    <property type="entry name" value="DUF2156 DOMAIN-CONTAINING PROTEIN"/>
    <property type="match status" value="1"/>
</dbReference>
<dbReference type="AlphaFoldDB" id="A0A1M7RWT1"/>
<dbReference type="PIRSF" id="PIRSF018688">
    <property type="entry name" value="UCP018688"/>
    <property type="match status" value="1"/>
</dbReference>
<gene>
    <name evidence="2" type="ORF">SAMN02745728_00249</name>
</gene>
<dbReference type="STRING" id="1121455.SAMN02745728_00249"/>
<dbReference type="Proteomes" id="UP000186469">
    <property type="component" value="Unassembled WGS sequence"/>
</dbReference>
<dbReference type="EMBL" id="FRDI01000002">
    <property type="protein sequence ID" value="SHN50472.1"/>
    <property type="molecule type" value="Genomic_DNA"/>
</dbReference>
<dbReference type="RefSeq" id="WP_072695678.1">
    <property type="nucleotide sequence ID" value="NZ_FRDI01000002.1"/>
</dbReference>
<keyword evidence="3" id="KW-1185">Reference proteome</keyword>
<evidence type="ECO:0000313" key="2">
    <source>
        <dbReference type="EMBL" id="SHN50472.1"/>
    </source>
</evidence>
<dbReference type="PANTHER" id="PTHR41373:SF1">
    <property type="entry name" value="PHOSPHATIDYLGLYCEROL LYSYLTRANSFERASE C-TERMINAL DOMAIN-CONTAINING PROTEIN"/>
    <property type="match status" value="1"/>
</dbReference>
<dbReference type="InterPro" id="IPR016732">
    <property type="entry name" value="UCP018688"/>
</dbReference>
<dbReference type="Gene3D" id="3.40.630.30">
    <property type="match status" value="1"/>
</dbReference>
<dbReference type="SUPFAM" id="SSF55729">
    <property type="entry name" value="Acyl-CoA N-acyltransferases (Nat)"/>
    <property type="match status" value="2"/>
</dbReference>
<dbReference type="OrthoDB" id="9765580at2"/>
<feature type="domain" description="Phosphatidylglycerol lysyltransferase C-terminal" evidence="1">
    <location>
        <begin position="30"/>
        <end position="295"/>
    </location>
</feature>
<evidence type="ECO:0000313" key="3">
    <source>
        <dbReference type="Proteomes" id="UP000186469"/>
    </source>
</evidence>
<sequence>MATCFNSPCQTEFVSVNLGDANKYLQLHALSGTRASDYSLGNLWGWADYYGLEWGFCHSLCWIRQTRPEPCCWSPIGDWKNIDWTAFAIAPGTKIIRVPEELLNIWEKAYAGRLQVEESRGQWDYIYNSQELASLKGNRFHKKRNHYNSFLKSYEYKYTPMSQDCVEEVLVLQDQWIQWREDHDSAMLLAENEAVYRVLKHWEDIPNLSGGTIRIDGNLVAYTVAEPLADDTLVIHFEKGKNEYKGIYQAINTLFAQEIANDYQFLNREQDLDDPGLRKAKESYNPVSYVKKYTVSFK</sequence>